<dbReference type="InterPro" id="IPR011009">
    <property type="entry name" value="Kinase-like_dom_sf"/>
</dbReference>
<organism evidence="3 4">
    <name type="scientific">Lentithecium fluviatile CBS 122367</name>
    <dbReference type="NCBI Taxonomy" id="1168545"/>
    <lineage>
        <taxon>Eukaryota</taxon>
        <taxon>Fungi</taxon>
        <taxon>Dikarya</taxon>
        <taxon>Ascomycota</taxon>
        <taxon>Pezizomycotina</taxon>
        <taxon>Dothideomycetes</taxon>
        <taxon>Pleosporomycetidae</taxon>
        <taxon>Pleosporales</taxon>
        <taxon>Massarineae</taxon>
        <taxon>Lentitheciaceae</taxon>
        <taxon>Lentithecium</taxon>
    </lineage>
</organism>
<dbReference type="PROSITE" id="PS50011">
    <property type="entry name" value="PROTEIN_KINASE_DOM"/>
    <property type="match status" value="1"/>
</dbReference>
<dbReference type="AlphaFoldDB" id="A0A6G1IRV8"/>
<dbReference type="Proteomes" id="UP000799291">
    <property type="component" value="Unassembled WGS sequence"/>
</dbReference>
<feature type="region of interest" description="Disordered" evidence="1">
    <location>
        <begin position="26"/>
        <end position="46"/>
    </location>
</feature>
<dbReference type="InterPro" id="IPR008271">
    <property type="entry name" value="Ser/Thr_kinase_AS"/>
</dbReference>
<dbReference type="OrthoDB" id="4062651at2759"/>
<dbReference type="SUPFAM" id="SSF56112">
    <property type="entry name" value="Protein kinase-like (PK-like)"/>
    <property type="match status" value="1"/>
</dbReference>
<keyword evidence="4" id="KW-1185">Reference proteome</keyword>
<dbReference type="CDD" id="cd00180">
    <property type="entry name" value="PKc"/>
    <property type="match status" value="1"/>
</dbReference>
<accession>A0A6G1IRV8</accession>
<dbReference type="GO" id="GO:0005524">
    <property type="term" value="F:ATP binding"/>
    <property type="evidence" value="ECO:0007669"/>
    <property type="project" value="InterPro"/>
</dbReference>
<dbReference type="Gene3D" id="1.10.510.10">
    <property type="entry name" value="Transferase(Phosphotransferase) domain 1"/>
    <property type="match status" value="1"/>
</dbReference>
<feature type="domain" description="Protein kinase" evidence="2">
    <location>
        <begin position="1"/>
        <end position="340"/>
    </location>
</feature>
<evidence type="ECO:0000256" key="1">
    <source>
        <dbReference type="SAM" id="MobiDB-lite"/>
    </source>
</evidence>
<dbReference type="GO" id="GO:0044773">
    <property type="term" value="P:mitotic DNA damage checkpoint signaling"/>
    <property type="evidence" value="ECO:0007669"/>
    <property type="project" value="TreeGrafter"/>
</dbReference>
<feature type="compositionally biased region" description="Polar residues" evidence="1">
    <location>
        <begin position="203"/>
        <end position="212"/>
    </location>
</feature>
<evidence type="ECO:0000259" key="2">
    <source>
        <dbReference type="PROSITE" id="PS50011"/>
    </source>
</evidence>
<dbReference type="SMART" id="SM00220">
    <property type="entry name" value="S_TKc"/>
    <property type="match status" value="1"/>
</dbReference>
<name>A0A6G1IRV8_9PLEO</name>
<dbReference type="GO" id="GO:0004674">
    <property type="term" value="F:protein serine/threonine kinase activity"/>
    <property type="evidence" value="ECO:0007669"/>
    <property type="project" value="TreeGrafter"/>
</dbReference>
<evidence type="ECO:0000313" key="4">
    <source>
        <dbReference type="Proteomes" id="UP000799291"/>
    </source>
</evidence>
<reference evidence="3" key="1">
    <citation type="journal article" date="2020" name="Stud. Mycol.">
        <title>101 Dothideomycetes genomes: a test case for predicting lifestyles and emergence of pathogens.</title>
        <authorList>
            <person name="Haridas S."/>
            <person name="Albert R."/>
            <person name="Binder M."/>
            <person name="Bloem J."/>
            <person name="Labutti K."/>
            <person name="Salamov A."/>
            <person name="Andreopoulos B."/>
            <person name="Baker S."/>
            <person name="Barry K."/>
            <person name="Bills G."/>
            <person name="Bluhm B."/>
            <person name="Cannon C."/>
            <person name="Castanera R."/>
            <person name="Culley D."/>
            <person name="Daum C."/>
            <person name="Ezra D."/>
            <person name="Gonzalez J."/>
            <person name="Henrissat B."/>
            <person name="Kuo A."/>
            <person name="Liang C."/>
            <person name="Lipzen A."/>
            <person name="Lutzoni F."/>
            <person name="Magnuson J."/>
            <person name="Mondo S."/>
            <person name="Nolan M."/>
            <person name="Ohm R."/>
            <person name="Pangilinan J."/>
            <person name="Park H.-J."/>
            <person name="Ramirez L."/>
            <person name="Alfaro M."/>
            <person name="Sun H."/>
            <person name="Tritt A."/>
            <person name="Yoshinaga Y."/>
            <person name="Zwiers L.-H."/>
            <person name="Turgeon B."/>
            <person name="Goodwin S."/>
            <person name="Spatafora J."/>
            <person name="Crous P."/>
            <person name="Grigoriev I."/>
        </authorList>
    </citation>
    <scope>NUCLEOTIDE SEQUENCE</scope>
    <source>
        <strain evidence="3">CBS 122367</strain>
    </source>
</reference>
<sequence length="340" mass="37456">MPQTLTIPEASTGNCSIDMALPALSSATTPMSDTSSEPDFPEPSQLRSPIGSGPAFLEVGLVQKAEPEIGMLSSPFEGDSSLSKFDWSGRGAHLQYNRGSEVPLELMEMWGMGGSSSVHRVRTKHQGSHIFAQKSLQVREMKKKQALYNSTACLINALRYLHETSIKHKDVKPSNILVQEWPQHMDGYHVYISDFGISTQIGRDNTRSTTIGPTYYTPRYASPETLTSESPNSSSDIFSMGCVWVEMYTVIIGERLSSLAEHLEVTSEVLDDNSEDRSSEASGGDKSEKERLTSYWGSTYAGSLDGTVRWLHHLKHWLYVHESFMDGGSGNFSGLSASPE</sequence>
<feature type="compositionally biased region" description="Basic and acidic residues" evidence="1">
    <location>
        <begin position="275"/>
        <end position="288"/>
    </location>
</feature>
<dbReference type="GO" id="GO:0005634">
    <property type="term" value="C:nucleus"/>
    <property type="evidence" value="ECO:0007669"/>
    <property type="project" value="TreeGrafter"/>
</dbReference>
<proteinExistence type="predicted"/>
<dbReference type="PANTHER" id="PTHR44167:SF24">
    <property type="entry name" value="SERINE_THREONINE-PROTEIN KINASE CHK2"/>
    <property type="match status" value="1"/>
</dbReference>
<feature type="compositionally biased region" description="Polar residues" evidence="1">
    <location>
        <begin position="26"/>
        <end position="37"/>
    </location>
</feature>
<dbReference type="InterPro" id="IPR000719">
    <property type="entry name" value="Prot_kinase_dom"/>
</dbReference>
<feature type="region of interest" description="Disordered" evidence="1">
    <location>
        <begin position="267"/>
        <end position="288"/>
    </location>
</feature>
<feature type="region of interest" description="Disordered" evidence="1">
    <location>
        <begin position="203"/>
        <end position="234"/>
    </location>
</feature>
<gene>
    <name evidence="3" type="ORF">K458DRAFT_434259</name>
</gene>
<dbReference type="EMBL" id="MU005595">
    <property type="protein sequence ID" value="KAF2680681.1"/>
    <property type="molecule type" value="Genomic_DNA"/>
</dbReference>
<feature type="compositionally biased region" description="Polar residues" evidence="1">
    <location>
        <begin position="224"/>
        <end position="234"/>
    </location>
</feature>
<dbReference type="Pfam" id="PF00069">
    <property type="entry name" value="Pkinase"/>
    <property type="match status" value="1"/>
</dbReference>
<evidence type="ECO:0000313" key="3">
    <source>
        <dbReference type="EMBL" id="KAF2680681.1"/>
    </source>
</evidence>
<protein>
    <recommendedName>
        <fullName evidence="2">Protein kinase domain-containing protein</fullName>
    </recommendedName>
</protein>
<dbReference type="PROSITE" id="PS00108">
    <property type="entry name" value="PROTEIN_KINASE_ST"/>
    <property type="match status" value="1"/>
</dbReference>
<dbReference type="PANTHER" id="PTHR44167">
    <property type="entry name" value="OVARIAN-SPECIFIC SERINE/THREONINE-PROTEIN KINASE LOK-RELATED"/>
    <property type="match status" value="1"/>
</dbReference>